<keyword evidence="3" id="KW-0479">Metal-binding</keyword>
<name>A0A6A1UGL0_9ROSI</name>
<keyword evidence="2 5" id="KW-0808">Transferase</keyword>
<evidence type="ECO:0000256" key="3">
    <source>
        <dbReference type="ARBA" id="ARBA00022723"/>
    </source>
</evidence>
<evidence type="ECO:0000313" key="5">
    <source>
        <dbReference type="EMBL" id="KAB1199421.1"/>
    </source>
</evidence>
<keyword evidence="6" id="KW-1185">Reference proteome</keyword>
<dbReference type="SMR" id="A0A6A1UGL0"/>
<evidence type="ECO:0000313" key="6">
    <source>
        <dbReference type="Proteomes" id="UP000516437"/>
    </source>
</evidence>
<protein>
    <submittedName>
        <fullName evidence="5">Jasmonate O-methyltransferase</fullName>
    </submittedName>
</protein>
<comment type="caution">
    <text evidence="5">The sequence shown here is derived from an EMBL/GenBank/DDBJ whole genome shotgun (WGS) entry which is preliminary data.</text>
</comment>
<keyword evidence="4" id="KW-0460">Magnesium</keyword>
<dbReference type="OrthoDB" id="1523883at2759"/>
<dbReference type="GO" id="GO:0046872">
    <property type="term" value="F:metal ion binding"/>
    <property type="evidence" value="ECO:0007669"/>
    <property type="project" value="UniProtKB-KW"/>
</dbReference>
<reference evidence="5 6" key="1">
    <citation type="journal article" date="2019" name="Plant Biotechnol. J.">
        <title>The red bayberry genome and genetic basis of sex determination.</title>
        <authorList>
            <person name="Jia H.M."/>
            <person name="Jia H.J."/>
            <person name="Cai Q.L."/>
            <person name="Wang Y."/>
            <person name="Zhao H.B."/>
            <person name="Yang W.F."/>
            <person name="Wang G.Y."/>
            <person name="Li Y.H."/>
            <person name="Zhan D.L."/>
            <person name="Shen Y.T."/>
            <person name="Niu Q.F."/>
            <person name="Chang L."/>
            <person name="Qiu J."/>
            <person name="Zhao L."/>
            <person name="Xie H.B."/>
            <person name="Fu W.Y."/>
            <person name="Jin J."/>
            <person name="Li X.W."/>
            <person name="Jiao Y."/>
            <person name="Zhou C.C."/>
            <person name="Tu T."/>
            <person name="Chai C.Y."/>
            <person name="Gao J.L."/>
            <person name="Fan L.J."/>
            <person name="van de Weg E."/>
            <person name="Wang J.Y."/>
            <person name="Gao Z.S."/>
        </authorList>
    </citation>
    <scope>NUCLEOTIDE SEQUENCE [LARGE SCALE GENOMIC DNA]</scope>
    <source>
        <tissue evidence="5">Leaves</tissue>
    </source>
</reference>
<dbReference type="SUPFAM" id="SSF53335">
    <property type="entry name" value="S-adenosyl-L-methionine-dependent methyltransferases"/>
    <property type="match status" value="1"/>
</dbReference>
<gene>
    <name evidence="5" type="ORF">CJ030_MR0G024312</name>
</gene>
<dbReference type="GO" id="GO:0008168">
    <property type="term" value="F:methyltransferase activity"/>
    <property type="evidence" value="ECO:0007669"/>
    <property type="project" value="UniProtKB-KW"/>
</dbReference>
<keyword evidence="1 5" id="KW-0489">Methyltransferase</keyword>
<organism evidence="5 6">
    <name type="scientific">Morella rubra</name>
    <name type="common">Chinese bayberry</name>
    <dbReference type="NCBI Taxonomy" id="262757"/>
    <lineage>
        <taxon>Eukaryota</taxon>
        <taxon>Viridiplantae</taxon>
        <taxon>Streptophyta</taxon>
        <taxon>Embryophyta</taxon>
        <taxon>Tracheophyta</taxon>
        <taxon>Spermatophyta</taxon>
        <taxon>Magnoliopsida</taxon>
        <taxon>eudicotyledons</taxon>
        <taxon>Gunneridae</taxon>
        <taxon>Pentapetalae</taxon>
        <taxon>rosids</taxon>
        <taxon>fabids</taxon>
        <taxon>Fagales</taxon>
        <taxon>Myricaceae</taxon>
        <taxon>Morella</taxon>
    </lineage>
</organism>
<dbReference type="GO" id="GO:0032259">
    <property type="term" value="P:methylation"/>
    <property type="evidence" value="ECO:0007669"/>
    <property type="project" value="UniProtKB-KW"/>
</dbReference>
<sequence>MSSDNPTISLRSAQLYCRLRIDLWLQGIIPEEKVDGFNFPYYSPCAQEVELEIQQDGSFLIDQLEAFEIDWDGGVELWNTVDQTLSKGQRMAKTIRVVAEPILESCFGIDIMMTYFRGMGGLWPITCLRREPCS</sequence>
<dbReference type="EMBL" id="RXIC02000471">
    <property type="protein sequence ID" value="KAB1199421.1"/>
    <property type="molecule type" value="Genomic_DNA"/>
</dbReference>
<dbReference type="Proteomes" id="UP000516437">
    <property type="component" value="Unassembled WGS sequence"/>
</dbReference>
<dbReference type="InterPro" id="IPR042086">
    <property type="entry name" value="MeTrfase_capping"/>
</dbReference>
<dbReference type="InterPro" id="IPR005299">
    <property type="entry name" value="MeTrfase_7"/>
</dbReference>
<dbReference type="Pfam" id="PF03492">
    <property type="entry name" value="Methyltransf_7"/>
    <property type="match status" value="1"/>
</dbReference>
<accession>A0A6A1UGL0</accession>
<evidence type="ECO:0000256" key="2">
    <source>
        <dbReference type="ARBA" id="ARBA00022679"/>
    </source>
</evidence>
<dbReference type="InterPro" id="IPR029063">
    <property type="entry name" value="SAM-dependent_MTases_sf"/>
</dbReference>
<dbReference type="AlphaFoldDB" id="A0A6A1UGL0"/>
<dbReference type="PANTHER" id="PTHR31009">
    <property type="entry name" value="S-ADENOSYL-L-METHIONINE:CARBOXYL METHYLTRANSFERASE FAMILY PROTEIN"/>
    <property type="match status" value="1"/>
</dbReference>
<dbReference type="Gene3D" id="1.10.1200.270">
    <property type="entry name" value="Methyltransferase, alpha-helical capping domain"/>
    <property type="match status" value="1"/>
</dbReference>
<evidence type="ECO:0000256" key="1">
    <source>
        <dbReference type="ARBA" id="ARBA00022603"/>
    </source>
</evidence>
<proteinExistence type="predicted"/>
<evidence type="ECO:0000256" key="4">
    <source>
        <dbReference type="ARBA" id="ARBA00022842"/>
    </source>
</evidence>
<dbReference type="Gene3D" id="3.40.50.150">
    <property type="entry name" value="Vaccinia Virus protein VP39"/>
    <property type="match status" value="1"/>
</dbReference>